<dbReference type="AlphaFoldDB" id="A0A1E7L9S2"/>
<dbReference type="Proteomes" id="UP000176005">
    <property type="component" value="Unassembled WGS sequence"/>
</dbReference>
<dbReference type="InterPro" id="IPR007709">
    <property type="entry name" value="N-FG_amidohydro"/>
</dbReference>
<protein>
    <recommendedName>
        <fullName evidence="3">N-formylglutamate amidohydrolase</fullName>
    </recommendedName>
</protein>
<name>A0A1E7L9S2_9ACTN</name>
<sequence length="266" mass="28825">MVTGETDGPLVVDVSRSGTRYPPEFRPSASFTAVHDKTAPHVDRVVRPSARAGATLLIADFPPSLVDPNRPVDDIDPEALDGAWPVALRPLKGSLRSGSGLIHTLGADYSPLYEGKLAVAEVERRIAVYYLPYHSALAELLERRRDAFGRAFQLSCHSMSSVGPRDGLRRPQICLGDLNGTTASPGYAETVAGVFRDAGFEVALNTPFPGNELLRRHASPGTGIESLQVELRRDLYLDEKTRQLHDGLPALQDCFVALADAVRNMG</sequence>
<keyword evidence="2" id="KW-1185">Reference proteome</keyword>
<evidence type="ECO:0008006" key="3">
    <source>
        <dbReference type="Google" id="ProtNLM"/>
    </source>
</evidence>
<dbReference type="PATRIC" id="fig|518642.10.peg.6872"/>
<reference evidence="1 2" key="1">
    <citation type="journal article" date="2016" name="Front. Microbiol.">
        <title>Comparative Genomics Analysis of Streptomyces Species Reveals Their Adaptation to the Marine Environment and Their Diversity at the Genomic Level.</title>
        <authorList>
            <person name="Tian X."/>
            <person name="Zhang Z."/>
            <person name="Yang T."/>
            <person name="Chen M."/>
            <person name="Li J."/>
            <person name="Chen F."/>
            <person name="Yang J."/>
            <person name="Li W."/>
            <person name="Zhang B."/>
            <person name="Zhang Z."/>
            <person name="Wu J."/>
            <person name="Zhang C."/>
            <person name="Long L."/>
            <person name="Xiao J."/>
        </authorList>
    </citation>
    <scope>NUCLEOTIDE SEQUENCE [LARGE SCALE GENOMIC DNA]</scope>
    <source>
        <strain evidence="1 2">SCSIO 10429</strain>
    </source>
</reference>
<proteinExistence type="predicted"/>
<comment type="caution">
    <text evidence="1">The sequence shown here is derived from an EMBL/GenBank/DDBJ whole genome shotgun (WGS) entry which is preliminary data.</text>
</comment>
<accession>A0A1E7L9S2</accession>
<organism evidence="1 2">
    <name type="scientific">Streptomyces nanshensis</name>
    <dbReference type="NCBI Taxonomy" id="518642"/>
    <lineage>
        <taxon>Bacteria</taxon>
        <taxon>Bacillati</taxon>
        <taxon>Actinomycetota</taxon>
        <taxon>Actinomycetes</taxon>
        <taxon>Kitasatosporales</taxon>
        <taxon>Streptomycetaceae</taxon>
        <taxon>Streptomyces</taxon>
    </lineage>
</organism>
<dbReference type="Gene3D" id="3.40.630.40">
    <property type="entry name" value="Zn-dependent exopeptidases"/>
    <property type="match status" value="1"/>
</dbReference>
<dbReference type="Pfam" id="PF05013">
    <property type="entry name" value="FGase"/>
    <property type="match status" value="1"/>
</dbReference>
<dbReference type="SUPFAM" id="SSF53187">
    <property type="entry name" value="Zn-dependent exopeptidases"/>
    <property type="match status" value="1"/>
</dbReference>
<evidence type="ECO:0000313" key="1">
    <source>
        <dbReference type="EMBL" id="OEV12888.1"/>
    </source>
</evidence>
<gene>
    <name evidence="1" type="ORF">AN218_06530</name>
</gene>
<evidence type="ECO:0000313" key="2">
    <source>
        <dbReference type="Proteomes" id="UP000176005"/>
    </source>
</evidence>
<dbReference type="EMBL" id="LJGW01000111">
    <property type="protein sequence ID" value="OEV12888.1"/>
    <property type="molecule type" value="Genomic_DNA"/>
</dbReference>